<proteinExistence type="predicted"/>
<gene>
    <name evidence="2" type="ORF">UFOPK3444_01518</name>
</gene>
<organism evidence="2">
    <name type="scientific">freshwater metagenome</name>
    <dbReference type="NCBI Taxonomy" id="449393"/>
    <lineage>
        <taxon>unclassified sequences</taxon>
        <taxon>metagenomes</taxon>
        <taxon>ecological metagenomes</taxon>
    </lineage>
</organism>
<dbReference type="AlphaFoldDB" id="A0A6J7EF48"/>
<name>A0A6J7EF48_9ZZZZ</name>
<evidence type="ECO:0000256" key="1">
    <source>
        <dbReference type="SAM" id="MobiDB-lite"/>
    </source>
</evidence>
<protein>
    <submittedName>
        <fullName evidence="2">Unannotated protein</fullName>
    </submittedName>
</protein>
<feature type="compositionally biased region" description="Polar residues" evidence="1">
    <location>
        <begin position="95"/>
        <end position="104"/>
    </location>
</feature>
<accession>A0A6J7EF48</accession>
<dbReference type="EMBL" id="CAFBLU010000042">
    <property type="protein sequence ID" value="CAB4881927.1"/>
    <property type="molecule type" value="Genomic_DNA"/>
</dbReference>
<evidence type="ECO:0000313" key="2">
    <source>
        <dbReference type="EMBL" id="CAB4881927.1"/>
    </source>
</evidence>
<feature type="region of interest" description="Disordered" evidence="1">
    <location>
        <begin position="83"/>
        <end position="104"/>
    </location>
</feature>
<sequence>MGLFFIDTSTGHVATFGQLREAGIDEPEMPWMKINASIDATTLWHTVLVKEERGIFIGTLTLRHGDHHSLLLDQGWQEIAPEMVGSSLPGHDPTTAVSPSPWTA</sequence>
<reference evidence="2" key="1">
    <citation type="submission" date="2020-05" db="EMBL/GenBank/DDBJ databases">
        <authorList>
            <person name="Chiriac C."/>
            <person name="Salcher M."/>
            <person name="Ghai R."/>
            <person name="Kavagutti S V."/>
        </authorList>
    </citation>
    <scope>NUCLEOTIDE SEQUENCE</scope>
</reference>